<evidence type="ECO:0000313" key="1">
    <source>
        <dbReference type="EMBL" id="KAF6999169.1"/>
    </source>
</evidence>
<protein>
    <submittedName>
        <fullName evidence="1">Uncharacterized protein</fullName>
    </submittedName>
</protein>
<dbReference type="EMBL" id="CM022214">
    <property type="protein sequence ID" value="KAF6999169.1"/>
    <property type="molecule type" value="Genomic_DNA"/>
</dbReference>
<gene>
    <name evidence="1" type="ORF">CFC21_015233</name>
</gene>
<feature type="non-terminal residue" evidence="1">
    <location>
        <position position="16"/>
    </location>
</feature>
<reference evidence="1" key="2">
    <citation type="submission" date="2020-03" db="EMBL/GenBank/DDBJ databases">
        <title>The second near-complete assembly of the hexaploid bread wheat (Triticum aestivum) genome.</title>
        <authorList>
            <person name="Zimin A.V."/>
            <person name="Puiu D."/>
            <person name="Shumante A."/>
            <person name="Alonge M."/>
            <person name="Salzberg S.L."/>
        </authorList>
    </citation>
    <scope>NUCLEOTIDE SEQUENCE</scope>
    <source>
        <tissue evidence="1">Leaf</tissue>
    </source>
</reference>
<feature type="non-terminal residue" evidence="1">
    <location>
        <position position="1"/>
    </location>
</feature>
<accession>A0A9R1J0A9</accession>
<dbReference type="AlphaFoldDB" id="A0A9R1J0A9"/>
<organism evidence="1">
    <name type="scientific">Triticum aestivum</name>
    <name type="common">Wheat</name>
    <dbReference type="NCBI Taxonomy" id="4565"/>
    <lineage>
        <taxon>Eukaryota</taxon>
        <taxon>Viridiplantae</taxon>
        <taxon>Streptophyta</taxon>
        <taxon>Embryophyta</taxon>
        <taxon>Tracheophyta</taxon>
        <taxon>Spermatophyta</taxon>
        <taxon>Magnoliopsida</taxon>
        <taxon>Liliopsida</taxon>
        <taxon>Poales</taxon>
        <taxon>Poaceae</taxon>
        <taxon>BOP clade</taxon>
        <taxon>Pooideae</taxon>
        <taxon>Triticodae</taxon>
        <taxon>Triticeae</taxon>
        <taxon>Triticinae</taxon>
        <taxon>Triticum</taxon>
    </lineage>
</organism>
<dbReference type="Proteomes" id="UP000815260">
    <property type="component" value="Chromosome 2A"/>
</dbReference>
<proteinExistence type="predicted"/>
<comment type="caution">
    <text evidence="1">The sequence shown here is derived from an EMBL/GenBank/DDBJ whole genome shotgun (WGS) entry which is preliminary data.</text>
</comment>
<reference evidence="1" key="1">
    <citation type="journal article" date="2017" name="Gigascience">
        <title>The first near-complete assembly of the hexaploid bread wheat genome, Triticum aestivum.</title>
        <authorList>
            <person name="Zimin A.V."/>
            <person name="Puiu D."/>
            <person name="Hall R."/>
            <person name="Kingan S."/>
            <person name="Clavijo B.J."/>
            <person name="Salzberg S.L."/>
        </authorList>
    </citation>
    <scope>NUCLEOTIDE SEQUENCE</scope>
    <source>
        <tissue evidence="1">Leaf</tissue>
    </source>
</reference>
<name>A0A9R1J0A9_WHEAT</name>
<sequence>CIEGAGSKLLATKSWI</sequence>